<reference evidence="3" key="1">
    <citation type="journal article" date="2019" name="Int. J. Syst. Evol. Microbiol.">
        <title>The Global Catalogue of Microorganisms (GCM) 10K type strain sequencing project: providing services to taxonomists for standard genome sequencing and annotation.</title>
        <authorList>
            <consortium name="The Broad Institute Genomics Platform"/>
            <consortium name="The Broad Institute Genome Sequencing Center for Infectious Disease"/>
            <person name="Wu L."/>
            <person name="Ma J."/>
        </authorList>
    </citation>
    <scope>NUCLEOTIDE SEQUENCE [LARGE SCALE GENOMIC DNA]</scope>
    <source>
        <strain evidence="3">JCM 4594</strain>
    </source>
</reference>
<sequence>MTITPAQPPGPHRPPSGQADFDAHVRAMTAWHFDERTGSPFWLARRAQLGFDPLTDVTGAADLVRFPDVSRELRTTPAADLIPRGAAPGQVFRVYESGGTTGAPKRIVDGAYRSRMGVWTRQRLTDHGVPETGDWLHLGPTGPHVVAFDTSRYAEPAGGLCYTVDLDPRWVKRLLGSGRQQEADDYIDHLLDQAREILLSQPVRVLSTTPPLIEAICARPDLYELVASRIEAVIWAGTSFSPESLRLVQEDFFPTARLVGIYGNSLMGVAPQRVRTPEDTHPCVFEPFAETTRLDLVDEDGRQVGYGERGRVRVNLVSEEMFLPNVLERDTAVRVRPSSDGGVDGLAEVASVATYEDADVVEGVY</sequence>
<feature type="region of interest" description="Disordered" evidence="1">
    <location>
        <begin position="1"/>
        <end position="20"/>
    </location>
</feature>
<feature type="compositionally biased region" description="Pro residues" evidence="1">
    <location>
        <begin position="1"/>
        <end position="14"/>
    </location>
</feature>
<dbReference type="GeneID" id="96290097"/>
<name>A0ABQ2ZWP6_9ACTN</name>
<dbReference type="InterPro" id="IPR042099">
    <property type="entry name" value="ANL_N_sf"/>
</dbReference>
<accession>A0ABQ2ZWP6</accession>
<organism evidence="2 3">
    <name type="scientific">Streptomyces xanthochromogenes</name>
    <dbReference type="NCBI Taxonomy" id="67384"/>
    <lineage>
        <taxon>Bacteria</taxon>
        <taxon>Bacillati</taxon>
        <taxon>Actinomycetota</taxon>
        <taxon>Actinomycetes</taxon>
        <taxon>Kitasatosporales</taxon>
        <taxon>Streptomycetaceae</taxon>
        <taxon>Streptomyces</taxon>
    </lineage>
</organism>
<comment type="caution">
    <text evidence="2">The sequence shown here is derived from an EMBL/GenBank/DDBJ whole genome shotgun (WGS) entry which is preliminary data.</text>
</comment>
<gene>
    <name evidence="2" type="ORF">GCM10010326_21070</name>
</gene>
<protein>
    <submittedName>
        <fullName evidence="2">Phenazine antibiotic biosynthesis protein</fullName>
    </submittedName>
</protein>
<evidence type="ECO:0000313" key="3">
    <source>
        <dbReference type="Proteomes" id="UP000600946"/>
    </source>
</evidence>
<dbReference type="SUPFAM" id="SSF56801">
    <property type="entry name" value="Acetyl-CoA synthetase-like"/>
    <property type="match status" value="1"/>
</dbReference>
<dbReference type="Gene3D" id="3.40.50.12780">
    <property type="entry name" value="N-terminal domain of ligase-like"/>
    <property type="match status" value="1"/>
</dbReference>
<keyword evidence="3" id="KW-1185">Reference proteome</keyword>
<evidence type="ECO:0000313" key="2">
    <source>
        <dbReference type="EMBL" id="GGY27300.1"/>
    </source>
</evidence>
<evidence type="ECO:0000256" key="1">
    <source>
        <dbReference type="SAM" id="MobiDB-lite"/>
    </source>
</evidence>
<dbReference type="RefSeq" id="WP_229892399.1">
    <property type="nucleotide sequence ID" value="NZ_BMUU01000003.1"/>
</dbReference>
<proteinExistence type="predicted"/>
<dbReference type="Proteomes" id="UP000600946">
    <property type="component" value="Unassembled WGS sequence"/>
</dbReference>
<dbReference type="EMBL" id="BMUU01000003">
    <property type="protein sequence ID" value="GGY27300.1"/>
    <property type="molecule type" value="Genomic_DNA"/>
</dbReference>